<sequence length="311" mass="32475">MNGVESLEDCFEYDAALVFGIGGSGDVVGSVPTARLLEAHGLDVLLGGVAWEPVPKDDRPGPRSFDEVAALERVSESVGLATGETRTHDGLEFSETAVARHLGEEVALVDISDGVETMTGGIDDACDRLGIDLVVGVDAGGDVLARGDEPGVRSPVTDGLGLVALEKLQVDACLGVVGYGSDGELAPEELEAGISRAADCDGLLGAWGITRRVRDELEDLLAHVETEASRVPVEAARGEYGDRTIRGGEVSLRAVPASAVTFYFEPSAVAATSQIAARVRGTESLEAAADALRELGLQTEFETEQRRLDSS</sequence>
<dbReference type="RefSeq" id="WP_246974406.1">
    <property type="nucleotide sequence ID" value="NZ_CP095397.1"/>
</dbReference>
<proteinExistence type="predicted"/>
<name>A0ABD5NYQ4_9EURY</name>
<dbReference type="Pfam" id="PF06626">
    <property type="entry name" value="DUF1152"/>
    <property type="match status" value="1"/>
</dbReference>
<gene>
    <name evidence="1" type="ORF">ACFOZ7_09100</name>
</gene>
<protein>
    <submittedName>
        <fullName evidence="1">DUF1152 domain-containing protein</fullName>
    </submittedName>
</protein>
<dbReference type="AlphaFoldDB" id="A0ABD5NYQ4"/>
<dbReference type="GeneID" id="71853794"/>
<dbReference type="Proteomes" id="UP001595821">
    <property type="component" value="Unassembled WGS sequence"/>
</dbReference>
<organism evidence="1 2">
    <name type="scientific">Natribaculum luteum</name>
    <dbReference type="NCBI Taxonomy" id="1586232"/>
    <lineage>
        <taxon>Archaea</taxon>
        <taxon>Methanobacteriati</taxon>
        <taxon>Methanobacteriota</taxon>
        <taxon>Stenosarchaea group</taxon>
        <taxon>Halobacteria</taxon>
        <taxon>Halobacteriales</taxon>
        <taxon>Natrialbaceae</taxon>
        <taxon>Natribaculum</taxon>
    </lineage>
</organism>
<evidence type="ECO:0000313" key="1">
    <source>
        <dbReference type="EMBL" id="MFC4247154.1"/>
    </source>
</evidence>
<dbReference type="EMBL" id="JBHSDJ010000029">
    <property type="protein sequence ID" value="MFC4247154.1"/>
    <property type="molecule type" value="Genomic_DNA"/>
</dbReference>
<evidence type="ECO:0000313" key="2">
    <source>
        <dbReference type="Proteomes" id="UP001595821"/>
    </source>
</evidence>
<accession>A0ABD5NYQ4</accession>
<comment type="caution">
    <text evidence="1">The sequence shown here is derived from an EMBL/GenBank/DDBJ whole genome shotgun (WGS) entry which is preliminary data.</text>
</comment>
<dbReference type="InterPro" id="IPR010581">
    <property type="entry name" value="DUF1152"/>
</dbReference>
<reference evidence="1 2" key="1">
    <citation type="journal article" date="2014" name="Int. J. Syst. Evol. Microbiol.">
        <title>Complete genome sequence of Corynebacterium casei LMG S-19264T (=DSM 44701T), isolated from a smear-ripened cheese.</title>
        <authorList>
            <consortium name="US DOE Joint Genome Institute (JGI-PGF)"/>
            <person name="Walter F."/>
            <person name="Albersmeier A."/>
            <person name="Kalinowski J."/>
            <person name="Ruckert C."/>
        </authorList>
    </citation>
    <scope>NUCLEOTIDE SEQUENCE [LARGE SCALE GENOMIC DNA]</scope>
    <source>
        <strain evidence="1 2">IBRC-M 10912</strain>
    </source>
</reference>